<name>A0A6J5NNS2_9CAUD</name>
<dbReference type="EMBL" id="LR796674">
    <property type="protein sequence ID" value="CAB4158638.1"/>
    <property type="molecule type" value="Genomic_DNA"/>
</dbReference>
<proteinExistence type="predicted"/>
<dbReference type="EMBL" id="LR796814">
    <property type="protein sequence ID" value="CAB4167655.1"/>
    <property type="molecule type" value="Genomic_DNA"/>
</dbReference>
<sequence>MATQPNTIDLAGNVVDRLGDIKAQIAELKAVEAKLVALLVNACEAGDAIDGGLFRATVSTVAERSSLDAKAAEAKLRELGVDGRWFSKNQKVAKGYTTVKVVARKA</sequence>
<evidence type="ECO:0000313" key="2">
    <source>
        <dbReference type="EMBL" id="CAB4167655.1"/>
    </source>
</evidence>
<evidence type="ECO:0000313" key="1">
    <source>
        <dbReference type="EMBL" id="CAB4158638.1"/>
    </source>
</evidence>
<accession>A0A6J5NNS2</accession>
<reference evidence="1" key="1">
    <citation type="submission" date="2020-04" db="EMBL/GenBank/DDBJ databases">
        <authorList>
            <person name="Chiriac C."/>
            <person name="Salcher M."/>
            <person name="Ghai R."/>
            <person name="Kavagutti S V."/>
        </authorList>
    </citation>
    <scope>NUCLEOTIDE SEQUENCE</scope>
</reference>
<protein>
    <submittedName>
        <fullName evidence="1">Uncharacterized protein</fullName>
    </submittedName>
</protein>
<gene>
    <name evidence="1" type="ORF">UFOVP714_22</name>
    <name evidence="2" type="ORF">UFOVP864_38</name>
</gene>
<organism evidence="1">
    <name type="scientific">uncultured Caudovirales phage</name>
    <dbReference type="NCBI Taxonomy" id="2100421"/>
    <lineage>
        <taxon>Viruses</taxon>
        <taxon>Duplodnaviria</taxon>
        <taxon>Heunggongvirae</taxon>
        <taxon>Uroviricota</taxon>
        <taxon>Caudoviricetes</taxon>
        <taxon>Peduoviridae</taxon>
        <taxon>Maltschvirus</taxon>
        <taxon>Maltschvirus maltsch</taxon>
    </lineage>
</organism>